<dbReference type="STRING" id="2309.CF15_03220"/>
<reference evidence="12 13" key="1">
    <citation type="submission" date="2015-11" db="EMBL/GenBank/DDBJ databases">
        <title>Genome sequence of Pyrodictium occultum PL-19, a marine hyperthermophilic archaeon isolated from Volcano, Italy.</title>
        <authorList>
            <person name="Utturkar S."/>
            <person name="Huber H."/>
            <person name="Leptihn S."/>
            <person name="Brown S."/>
            <person name="Stetter K.O."/>
            <person name="Podar M."/>
        </authorList>
    </citation>
    <scope>NUCLEOTIDE SEQUENCE [LARGE SCALE GENOMIC DNA]</scope>
    <source>
        <strain evidence="12 13">PL-19</strain>
    </source>
</reference>
<evidence type="ECO:0000256" key="3">
    <source>
        <dbReference type="ARBA" id="ARBA00010456"/>
    </source>
</evidence>
<keyword evidence="7 10" id="KW-0328">Glycosyltransferase</keyword>
<dbReference type="Pfam" id="PF01048">
    <property type="entry name" value="PNP_UDP_1"/>
    <property type="match status" value="1"/>
</dbReference>
<dbReference type="GO" id="GO:0009164">
    <property type="term" value="P:nucleoside catabolic process"/>
    <property type="evidence" value="ECO:0007669"/>
    <property type="project" value="UniProtKB-ARBA"/>
</dbReference>
<comment type="caution">
    <text evidence="12">The sequence shown here is derived from an EMBL/GenBank/DDBJ whole genome shotgun (WGS) entry which is preliminary data.</text>
</comment>
<gene>
    <name evidence="12" type="ORF">CF15_03220</name>
</gene>
<dbReference type="PANTHER" id="PTHR43691:SF13">
    <property type="entry name" value="URIDINE PHOSPHORYLASE"/>
    <property type="match status" value="1"/>
</dbReference>
<dbReference type="GO" id="GO:0004850">
    <property type="term" value="F:uridine phosphorylase activity"/>
    <property type="evidence" value="ECO:0007669"/>
    <property type="project" value="UniProtKB-EC"/>
</dbReference>
<evidence type="ECO:0000256" key="8">
    <source>
        <dbReference type="ARBA" id="ARBA00022679"/>
    </source>
</evidence>
<dbReference type="GO" id="GO:0005829">
    <property type="term" value="C:cytosol"/>
    <property type="evidence" value="ECO:0007669"/>
    <property type="project" value="TreeGrafter"/>
</dbReference>
<keyword evidence="6" id="KW-0963">Cytoplasm</keyword>
<dbReference type="SUPFAM" id="SSF53167">
    <property type="entry name" value="Purine and uridine phosphorylases"/>
    <property type="match status" value="1"/>
</dbReference>
<keyword evidence="13" id="KW-1185">Reference proteome</keyword>
<evidence type="ECO:0000256" key="10">
    <source>
        <dbReference type="RuleBase" id="RU361131"/>
    </source>
</evidence>
<evidence type="ECO:0000256" key="4">
    <source>
        <dbReference type="ARBA" id="ARBA00011888"/>
    </source>
</evidence>
<evidence type="ECO:0000259" key="11">
    <source>
        <dbReference type="Pfam" id="PF01048"/>
    </source>
</evidence>
<evidence type="ECO:0000256" key="7">
    <source>
        <dbReference type="ARBA" id="ARBA00022676"/>
    </source>
</evidence>
<dbReference type="NCBIfam" id="TIGR01718">
    <property type="entry name" value="Uridine-psphlse"/>
    <property type="match status" value="1"/>
</dbReference>
<comment type="subcellular location">
    <subcellularLocation>
        <location evidence="1">Cytoplasm</location>
    </subcellularLocation>
</comment>
<feature type="domain" description="Nucleoside phosphorylase" evidence="11">
    <location>
        <begin position="28"/>
        <end position="232"/>
    </location>
</feature>
<proteinExistence type="inferred from homology"/>
<dbReference type="RefSeq" id="WP_058370503.1">
    <property type="nucleotide sequence ID" value="NZ_LNTB01000001.1"/>
</dbReference>
<keyword evidence="8 10" id="KW-0808">Transferase</keyword>
<evidence type="ECO:0000256" key="5">
    <source>
        <dbReference type="ARBA" id="ARBA00021980"/>
    </source>
</evidence>
<comment type="catalytic activity">
    <reaction evidence="9 10">
        <text>uridine + phosphate = alpha-D-ribose 1-phosphate + uracil</text>
        <dbReference type="Rhea" id="RHEA:24388"/>
        <dbReference type="ChEBI" id="CHEBI:16704"/>
        <dbReference type="ChEBI" id="CHEBI:17568"/>
        <dbReference type="ChEBI" id="CHEBI:43474"/>
        <dbReference type="ChEBI" id="CHEBI:57720"/>
        <dbReference type="EC" id="2.4.2.3"/>
    </reaction>
</comment>
<dbReference type="UniPathway" id="UPA00574">
    <property type="reaction ID" value="UER00633"/>
</dbReference>
<dbReference type="GO" id="GO:0009166">
    <property type="term" value="P:nucleotide catabolic process"/>
    <property type="evidence" value="ECO:0007669"/>
    <property type="project" value="InterPro"/>
</dbReference>
<evidence type="ECO:0000313" key="13">
    <source>
        <dbReference type="Proteomes" id="UP000053352"/>
    </source>
</evidence>
<protein>
    <recommendedName>
        <fullName evidence="5 10">Uridine phosphorylase</fullName>
        <ecNumber evidence="4 10">2.4.2.3</ecNumber>
    </recommendedName>
</protein>
<evidence type="ECO:0000256" key="6">
    <source>
        <dbReference type="ARBA" id="ARBA00022490"/>
    </source>
</evidence>
<dbReference type="GO" id="GO:0044206">
    <property type="term" value="P:UMP salvage"/>
    <property type="evidence" value="ECO:0007669"/>
    <property type="project" value="UniProtKB-UniPathway"/>
</dbReference>
<dbReference type="EMBL" id="LNTB01000001">
    <property type="protein sequence ID" value="KSW11825.1"/>
    <property type="molecule type" value="Genomic_DNA"/>
</dbReference>
<dbReference type="Gene3D" id="3.40.50.1580">
    <property type="entry name" value="Nucleoside phosphorylase domain"/>
    <property type="match status" value="1"/>
</dbReference>
<dbReference type="PANTHER" id="PTHR43691">
    <property type="entry name" value="URIDINE PHOSPHORYLASE"/>
    <property type="match status" value="1"/>
</dbReference>
<dbReference type="InterPro" id="IPR035994">
    <property type="entry name" value="Nucleoside_phosphorylase_sf"/>
</dbReference>
<comment type="pathway">
    <text evidence="2 10">Pyrimidine metabolism; UMP biosynthesis via salvage pathway; uracil from uridine (phosphorylase route): step 1/1.</text>
</comment>
<dbReference type="InterPro" id="IPR018016">
    <property type="entry name" value="Nucleoside_phosphorylase_CS"/>
</dbReference>
<comment type="similarity">
    <text evidence="3 10">Belongs to the PNP/UDP phosphorylase family.</text>
</comment>
<organism evidence="12 13">
    <name type="scientific">Pyrodictium occultum</name>
    <dbReference type="NCBI Taxonomy" id="2309"/>
    <lineage>
        <taxon>Archaea</taxon>
        <taxon>Thermoproteota</taxon>
        <taxon>Thermoprotei</taxon>
        <taxon>Desulfurococcales</taxon>
        <taxon>Pyrodictiaceae</taxon>
        <taxon>Pyrodictium</taxon>
    </lineage>
</organism>
<dbReference type="AlphaFoldDB" id="A0A0V8RUW3"/>
<dbReference type="PROSITE" id="PS01232">
    <property type="entry name" value="PNP_UDP_1"/>
    <property type="match status" value="1"/>
</dbReference>
<dbReference type="EC" id="2.4.2.3" evidence="4 10"/>
<evidence type="ECO:0000256" key="1">
    <source>
        <dbReference type="ARBA" id="ARBA00004496"/>
    </source>
</evidence>
<sequence length="291" mass="31440">MERISASAPVVNNKMYHISLGPGDIPPYILLPGDPGRIDAIMRTWDEAEEVAFHREYRSARGVYRGARIGALSTGIGGASTAIAVEELARIGVHTLIRVGTMGAIQPDIKVGDLVIGFGAVRYECASSEYAPPEYPAAASPEVVMALVEAAERLGARYHLGIVASTATFHLGQSRPGYRDYTWSGSRARMENLRRMGVLGFEMEAATIFTLSNIYRLRSGCVCAVIANRVTDEFIPEAGVREAIMVANEAVRILQEADKSRPTLRHTLSSLAVALEKLYGKLPGSTPPRGP</sequence>
<dbReference type="OrthoDB" id="372263at2157"/>
<evidence type="ECO:0000256" key="2">
    <source>
        <dbReference type="ARBA" id="ARBA00004825"/>
    </source>
</evidence>
<accession>A0A0V8RUW3</accession>
<dbReference type="InterPro" id="IPR000845">
    <property type="entry name" value="Nucleoside_phosphorylase_d"/>
</dbReference>
<evidence type="ECO:0000256" key="9">
    <source>
        <dbReference type="ARBA" id="ARBA00048447"/>
    </source>
</evidence>
<name>A0A0V8RUW3_PYROC</name>
<evidence type="ECO:0000313" key="12">
    <source>
        <dbReference type="EMBL" id="KSW11825.1"/>
    </source>
</evidence>
<dbReference type="CDD" id="cd17767">
    <property type="entry name" value="UP_EcUdp-like"/>
    <property type="match status" value="1"/>
</dbReference>
<dbReference type="InterPro" id="IPR010058">
    <property type="entry name" value="Uridine_phosphorylase"/>
</dbReference>
<dbReference type="Proteomes" id="UP000053352">
    <property type="component" value="Unassembled WGS sequence"/>
</dbReference>